<feature type="region of interest" description="Disordered" evidence="1">
    <location>
        <begin position="474"/>
        <end position="503"/>
    </location>
</feature>
<evidence type="ECO:0000313" key="3">
    <source>
        <dbReference type="EnsemblMetazoa" id="Aqu2.1.13996_001"/>
    </source>
</evidence>
<feature type="transmembrane region" description="Helical" evidence="2">
    <location>
        <begin position="291"/>
        <end position="309"/>
    </location>
</feature>
<evidence type="ECO:0000256" key="2">
    <source>
        <dbReference type="SAM" id="Phobius"/>
    </source>
</evidence>
<dbReference type="eggNOG" id="ENOG502SAQ1">
    <property type="taxonomic scope" value="Eukaryota"/>
</dbReference>
<dbReference type="AlphaFoldDB" id="A0A1X7TH25"/>
<sequence>MAGGGGGEAMIELAMVAFSFSFASTANSMVLGVAQTRSGQGKKSTMYGGQEDEGDYSVPDEFLTAGQVIPLRVPLERVEMGRIRYQAVPDGSLSDLELLYEMNTSDLVIRSDIPGIGGGKRSPGAVPGSVRVKGVTAARLELINEIPGSLEGMMTRLQLELDTDAIFEPNLLTRSDNEDTYSMESSIIKCRKAIVIASVHETGHLRDILLFLKSDKSFSFLDGKGENSSDKNNNPYYYLQRSPSLSSSIGGKSDTSAAGGGESPPLTFLDTLPWWSLYVPWWIYSKRFRKILQILILCYSLFSVVWASWQLYRHVQFIHIALEPIVELLREHIKEVMEHMDRLLSRLTHYWTALLSPLTVFSSLLALPFWNTILQLKSSLLLLLSPLSRCLAPAAQCLALVWRNVRLSPLSGCLGVIWRAVLSSKLAVQSLDISKIQRNYITNLIFSCLRSSLLGLANLIGYSKSKSKQLEAIKQQKKMRGSMVASPAGSPAAKRSYSASSIP</sequence>
<keyword evidence="2" id="KW-0812">Transmembrane</keyword>
<accession>A0A1X7TH25</accession>
<proteinExistence type="predicted"/>
<feature type="transmembrane region" description="Helical" evidence="2">
    <location>
        <begin position="350"/>
        <end position="369"/>
    </location>
</feature>
<evidence type="ECO:0000256" key="1">
    <source>
        <dbReference type="SAM" id="MobiDB-lite"/>
    </source>
</evidence>
<keyword evidence="2" id="KW-1133">Transmembrane helix</keyword>
<keyword evidence="2" id="KW-0472">Membrane</keyword>
<reference evidence="3" key="1">
    <citation type="submission" date="2017-05" db="UniProtKB">
        <authorList>
            <consortium name="EnsemblMetazoa"/>
        </authorList>
    </citation>
    <scope>IDENTIFICATION</scope>
</reference>
<feature type="transmembrane region" description="Helical" evidence="2">
    <location>
        <begin position="13"/>
        <end position="34"/>
    </location>
</feature>
<protein>
    <submittedName>
        <fullName evidence="3">Uncharacterized protein</fullName>
    </submittedName>
</protein>
<dbReference type="InParanoid" id="A0A1X7TH25"/>
<name>A0A1X7TH25_AMPQE</name>
<organism evidence="3">
    <name type="scientific">Amphimedon queenslandica</name>
    <name type="common">Sponge</name>
    <dbReference type="NCBI Taxonomy" id="400682"/>
    <lineage>
        <taxon>Eukaryota</taxon>
        <taxon>Metazoa</taxon>
        <taxon>Porifera</taxon>
        <taxon>Demospongiae</taxon>
        <taxon>Heteroscleromorpha</taxon>
        <taxon>Haplosclerida</taxon>
        <taxon>Niphatidae</taxon>
        <taxon>Amphimedon</taxon>
    </lineage>
</organism>
<dbReference type="EnsemblMetazoa" id="Aqu2.1.13996_001">
    <property type="protein sequence ID" value="Aqu2.1.13996_001"/>
    <property type="gene ID" value="Aqu2.1.13996"/>
</dbReference>